<dbReference type="AlphaFoldDB" id="A0A8S1FBC4"/>
<keyword evidence="3" id="KW-0472">Membrane</keyword>
<evidence type="ECO:0000256" key="2">
    <source>
        <dbReference type="PIRSR" id="PIRSR001221-1"/>
    </source>
</evidence>
<dbReference type="SUPFAM" id="SSF75304">
    <property type="entry name" value="Amidase signature (AS) enzymes"/>
    <property type="match status" value="1"/>
</dbReference>
<evidence type="ECO:0000313" key="5">
    <source>
        <dbReference type="EMBL" id="CAB3411227.1"/>
    </source>
</evidence>
<dbReference type="InterPro" id="IPR052739">
    <property type="entry name" value="FAAH2"/>
</dbReference>
<dbReference type="InterPro" id="IPR036928">
    <property type="entry name" value="AS_sf"/>
</dbReference>
<dbReference type="OrthoDB" id="6428749at2759"/>
<proteinExistence type="inferred from homology"/>
<dbReference type="PROSITE" id="PS00571">
    <property type="entry name" value="AMIDASES"/>
    <property type="match status" value="1"/>
</dbReference>
<dbReference type="Pfam" id="PF01425">
    <property type="entry name" value="Amidase"/>
    <property type="match status" value="1"/>
</dbReference>
<comment type="caution">
    <text evidence="5">The sequence shown here is derived from an EMBL/GenBank/DDBJ whole genome shotgun (WGS) entry which is preliminary data.</text>
</comment>
<comment type="similarity">
    <text evidence="1">Belongs to the amidase family.</text>
</comment>
<gene>
    <name evidence="5" type="ORF">CBOVIS_LOCUS12642</name>
</gene>
<feature type="domain" description="Amidase" evidence="4">
    <location>
        <begin position="71"/>
        <end position="513"/>
    </location>
</feature>
<evidence type="ECO:0000259" key="4">
    <source>
        <dbReference type="Pfam" id="PF01425"/>
    </source>
</evidence>
<dbReference type="InterPro" id="IPR023631">
    <property type="entry name" value="Amidase_dom"/>
</dbReference>
<feature type="active site" description="Charge relay system" evidence="2">
    <location>
        <position position="133"/>
    </location>
</feature>
<dbReference type="GO" id="GO:0012505">
    <property type="term" value="C:endomembrane system"/>
    <property type="evidence" value="ECO:0007669"/>
    <property type="project" value="TreeGrafter"/>
</dbReference>
<feature type="active site" description="Acyl-ester intermediate" evidence="2">
    <location>
        <position position="232"/>
    </location>
</feature>
<evidence type="ECO:0000256" key="3">
    <source>
        <dbReference type="SAM" id="Phobius"/>
    </source>
</evidence>
<dbReference type="Gene3D" id="3.90.1300.10">
    <property type="entry name" value="Amidase signature (AS) domain"/>
    <property type="match status" value="1"/>
</dbReference>
<sequence length="533" mass="59698">MIPYWVKERFGFILSLITSIYFSTVRFVFWCFYSFFHQRKYVTEPADSLLLISASQAVRKIANREITSSRLIESYIHRIEQINSTINAVVVKMFDDARKQAEDVDEFIATSSEDEIIARIQKQPLLGVPFTMKDALEVSDQIVTCGILSRKNYKCDRTADAVQRVQNAGGILLAITNVPEVCMWVETTNTVYGRTKNPYDTRRMTGGSSGGEGALLGAAGSVIGIGSDIGGSIRMPSFFNGIFGFKPTPGIISLAGHVPEPTGYKTEMLRIGPMCRYSEDLQLMLKVMAGDNAEKLNLYEPVVRKNLRIFYMEGIQNAPLIQPLSYEMSHALKRTVSLLERKYDVIATKIDLPLARYVMEFFTLSMHQDTTDPPFNKLMLAMDGSKGEVNCYVELFRLLCGNSNHTLAAVITGIIDSHDPFTEQQKTELLYKRDHLKRQVRDLLGDNGVLLFPSWPCTAMYHNEPILAPLNFCYTALWNVVSVPVIQCPVGLDSRGLPLGVQVIGNQYTDRNLIEVAHDLEEAFGGWVPAGPL</sequence>
<accession>A0A8S1FBC4</accession>
<keyword evidence="3" id="KW-1133">Transmembrane helix</keyword>
<reference evidence="5 6" key="1">
    <citation type="submission" date="2020-04" db="EMBL/GenBank/DDBJ databases">
        <authorList>
            <person name="Laetsch R D."/>
            <person name="Stevens L."/>
            <person name="Kumar S."/>
            <person name="Blaxter L. M."/>
        </authorList>
    </citation>
    <scope>NUCLEOTIDE SEQUENCE [LARGE SCALE GENOMIC DNA]</scope>
</reference>
<name>A0A8S1FBC4_9PELO</name>
<feature type="active site" description="Charge relay system" evidence="2">
    <location>
        <position position="208"/>
    </location>
</feature>
<protein>
    <recommendedName>
        <fullName evidence="4">Amidase domain-containing protein</fullName>
    </recommendedName>
</protein>
<dbReference type="PANTHER" id="PTHR43372:SF4">
    <property type="entry name" value="FATTY-ACID AMIDE HYDROLASE 2"/>
    <property type="match status" value="1"/>
</dbReference>
<organism evidence="5 6">
    <name type="scientific">Caenorhabditis bovis</name>
    <dbReference type="NCBI Taxonomy" id="2654633"/>
    <lineage>
        <taxon>Eukaryota</taxon>
        <taxon>Metazoa</taxon>
        <taxon>Ecdysozoa</taxon>
        <taxon>Nematoda</taxon>
        <taxon>Chromadorea</taxon>
        <taxon>Rhabditida</taxon>
        <taxon>Rhabditina</taxon>
        <taxon>Rhabditomorpha</taxon>
        <taxon>Rhabditoidea</taxon>
        <taxon>Rhabditidae</taxon>
        <taxon>Peloderinae</taxon>
        <taxon>Caenorhabditis</taxon>
    </lineage>
</organism>
<keyword evidence="3" id="KW-0812">Transmembrane</keyword>
<feature type="transmembrane region" description="Helical" evidence="3">
    <location>
        <begin position="12"/>
        <end position="36"/>
    </location>
</feature>
<dbReference type="PIRSF" id="PIRSF001221">
    <property type="entry name" value="Amidase_fungi"/>
    <property type="match status" value="1"/>
</dbReference>
<evidence type="ECO:0000313" key="6">
    <source>
        <dbReference type="Proteomes" id="UP000494206"/>
    </source>
</evidence>
<evidence type="ECO:0000256" key="1">
    <source>
        <dbReference type="ARBA" id="ARBA00009199"/>
    </source>
</evidence>
<dbReference type="Proteomes" id="UP000494206">
    <property type="component" value="Unassembled WGS sequence"/>
</dbReference>
<dbReference type="PANTHER" id="PTHR43372">
    <property type="entry name" value="FATTY-ACID AMIDE HYDROLASE"/>
    <property type="match status" value="1"/>
</dbReference>
<dbReference type="InterPro" id="IPR020556">
    <property type="entry name" value="Amidase_CS"/>
</dbReference>
<dbReference type="EMBL" id="CADEPM010000012">
    <property type="protein sequence ID" value="CAB3411227.1"/>
    <property type="molecule type" value="Genomic_DNA"/>
</dbReference>
<keyword evidence="6" id="KW-1185">Reference proteome</keyword>